<evidence type="ECO:0000256" key="3">
    <source>
        <dbReference type="ARBA" id="ARBA00023125"/>
    </source>
</evidence>
<evidence type="ECO:0000256" key="5">
    <source>
        <dbReference type="RuleBase" id="RU004020"/>
    </source>
</evidence>
<dbReference type="SMART" id="SM00415">
    <property type="entry name" value="HSF"/>
    <property type="match status" value="1"/>
</dbReference>
<dbReference type="Proteomes" id="UP001211065">
    <property type="component" value="Unassembled WGS sequence"/>
</dbReference>
<dbReference type="InterPro" id="IPR000232">
    <property type="entry name" value="HSF_DNA-bd"/>
</dbReference>
<protein>
    <submittedName>
        <fullName evidence="8">Stress-responsive transcription factor hsf1</fullName>
    </submittedName>
</protein>
<comment type="similarity">
    <text evidence="2 5">Belongs to the HSF family.</text>
</comment>
<evidence type="ECO:0000256" key="4">
    <source>
        <dbReference type="ARBA" id="ARBA00023242"/>
    </source>
</evidence>
<proteinExistence type="inferred from homology"/>
<dbReference type="Pfam" id="PF00447">
    <property type="entry name" value="HSF_DNA-bind"/>
    <property type="match status" value="1"/>
</dbReference>
<feature type="compositionally biased region" description="Polar residues" evidence="6">
    <location>
        <begin position="119"/>
        <end position="137"/>
    </location>
</feature>
<dbReference type="AlphaFoldDB" id="A0AAD5XVR4"/>
<evidence type="ECO:0000256" key="1">
    <source>
        <dbReference type="ARBA" id="ARBA00004123"/>
    </source>
</evidence>
<dbReference type="Gene3D" id="1.10.10.10">
    <property type="entry name" value="Winged helix-like DNA-binding domain superfamily/Winged helix DNA-binding domain"/>
    <property type="match status" value="1"/>
</dbReference>
<dbReference type="InterPro" id="IPR036390">
    <property type="entry name" value="WH_DNA-bd_sf"/>
</dbReference>
<feature type="compositionally biased region" description="Low complexity" evidence="6">
    <location>
        <begin position="100"/>
        <end position="110"/>
    </location>
</feature>
<keyword evidence="9" id="KW-1185">Reference proteome</keyword>
<dbReference type="SUPFAM" id="SSF46785">
    <property type="entry name" value="Winged helix' DNA-binding domain"/>
    <property type="match status" value="1"/>
</dbReference>
<dbReference type="GO" id="GO:0005634">
    <property type="term" value="C:nucleus"/>
    <property type="evidence" value="ECO:0007669"/>
    <property type="project" value="UniProtKB-SubCell"/>
</dbReference>
<feature type="domain" description="HSF-type DNA-binding" evidence="7">
    <location>
        <begin position="4"/>
        <end position="81"/>
    </location>
</feature>
<name>A0AAD5XVR4_9FUNG</name>
<evidence type="ECO:0000259" key="7">
    <source>
        <dbReference type="SMART" id="SM00415"/>
    </source>
</evidence>
<dbReference type="PANTHER" id="PTHR10015:SF427">
    <property type="entry name" value="HEAT SHOCK FACTOR PROTEIN"/>
    <property type="match status" value="1"/>
</dbReference>
<evidence type="ECO:0000256" key="2">
    <source>
        <dbReference type="ARBA" id="ARBA00006403"/>
    </source>
</evidence>
<dbReference type="PANTHER" id="PTHR10015">
    <property type="entry name" value="HEAT SHOCK TRANSCRIPTION FACTOR"/>
    <property type="match status" value="1"/>
</dbReference>
<organism evidence="8 9">
    <name type="scientific">Clydaea vesicula</name>
    <dbReference type="NCBI Taxonomy" id="447962"/>
    <lineage>
        <taxon>Eukaryota</taxon>
        <taxon>Fungi</taxon>
        <taxon>Fungi incertae sedis</taxon>
        <taxon>Chytridiomycota</taxon>
        <taxon>Chytridiomycota incertae sedis</taxon>
        <taxon>Chytridiomycetes</taxon>
        <taxon>Lobulomycetales</taxon>
        <taxon>Lobulomycetaceae</taxon>
        <taxon>Clydaea</taxon>
    </lineage>
</organism>
<dbReference type="GO" id="GO:0003700">
    <property type="term" value="F:DNA-binding transcription factor activity"/>
    <property type="evidence" value="ECO:0007669"/>
    <property type="project" value="InterPro"/>
</dbReference>
<dbReference type="InterPro" id="IPR036388">
    <property type="entry name" value="WH-like_DNA-bd_sf"/>
</dbReference>
<sequence>MNRTILNSKVFSQEVLPKVFKHSNFISFVRQLNLYNFHKRNRKYHRQNSITEEERDAEPREFYNENFLESSPQLINKISRKNSASRLKREKQLAMKSFKSNSSSCTNSENSSEDESTSLFSPLSSPGNTQSYTNQSPLSENFSHFNLEEKSNVNLYSDQVFKLYCSKNDNTTYSSVFNKNLKLEMNSKFNIKFLLAPTKATGGALQRYTTY</sequence>
<comment type="caution">
    <text evidence="8">The sequence shown here is derived from an EMBL/GenBank/DDBJ whole genome shotgun (WGS) entry which is preliminary data.</text>
</comment>
<feature type="region of interest" description="Disordered" evidence="6">
    <location>
        <begin position="96"/>
        <end position="137"/>
    </location>
</feature>
<keyword evidence="3" id="KW-0238">DNA-binding</keyword>
<evidence type="ECO:0000313" key="8">
    <source>
        <dbReference type="EMBL" id="KAJ3208841.1"/>
    </source>
</evidence>
<dbReference type="GO" id="GO:0003725">
    <property type="term" value="F:double-stranded RNA binding"/>
    <property type="evidence" value="ECO:0007669"/>
    <property type="project" value="InterPro"/>
</dbReference>
<dbReference type="GO" id="GO:0043565">
    <property type="term" value="F:sequence-specific DNA binding"/>
    <property type="evidence" value="ECO:0007669"/>
    <property type="project" value="InterPro"/>
</dbReference>
<evidence type="ECO:0000313" key="9">
    <source>
        <dbReference type="Proteomes" id="UP001211065"/>
    </source>
</evidence>
<evidence type="ECO:0000256" key="6">
    <source>
        <dbReference type="SAM" id="MobiDB-lite"/>
    </source>
</evidence>
<reference evidence="8" key="1">
    <citation type="submission" date="2020-05" db="EMBL/GenBank/DDBJ databases">
        <title>Phylogenomic resolution of chytrid fungi.</title>
        <authorList>
            <person name="Stajich J.E."/>
            <person name="Amses K."/>
            <person name="Simmons R."/>
            <person name="Seto K."/>
            <person name="Myers J."/>
            <person name="Bonds A."/>
            <person name="Quandt C.A."/>
            <person name="Barry K."/>
            <person name="Liu P."/>
            <person name="Grigoriev I."/>
            <person name="Longcore J.E."/>
            <person name="James T.Y."/>
        </authorList>
    </citation>
    <scope>NUCLEOTIDE SEQUENCE</scope>
    <source>
        <strain evidence="8">JEL0476</strain>
    </source>
</reference>
<accession>A0AAD5XVR4</accession>
<gene>
    <name evidence="8" type="primary">HSF1_5</name>
    <name evidence="8" type="ORF">HK099_008641</name>
</gene>
<dbReference type="PRINTS" id="PR00056">
    <property type="entry name" value="HSFDOMAIN"/>
</dbReference>
<keyword evidence="4" id="KW-0539">Nucleus</keyword>
<comment type="subcellular location">
    <subcellularLocation>
        <location evidence="1">Nucleus</location>
    </subcellularLocation>
</comment>
<dbReference type="EMBL" id="JADGJW010000974">
    <property type="protein sequence ID" value="KAJ3208841.1"/>
    <property type="molecule type" value="Genomic_DNA"/>
</dbReference>